<dbReference type="RefSeq" id="WP_160972276.1">
    <property type="nucleotide sequence ID" value="NZ_WWEN01000002.1"/>
</dbReference>
<gene>
    <name evidence="1" type="ORF">GR167_04690</name>
</gene>
<organism evidence="1 2">
    <name type="scientific">Thalassovita mangrovi</name>
    <dbReference type="NCBI Taxonomy" id="2692236"/>
    <lineage>
        <taxon>Bacteria</taxon>
        <taxon>Pseudomonadati</taxon>
        <taxon>Pseudomonadota</taxon>
        <taxon>Alphaproteobacteria</taxon>
        <taxon>Rhodobacterales</taxon>
        <taxon>Roseobacteraceae</taxon>
        <taxon>Thalassovita</taxon>
    </lineage>
</organism>
<dbReference type="AlphaFoldDB" id="A0A6L8LEU4"/>
<reference evidence="1 2" key="1">
    <citation type="submission" date="2020-01" db="EMBL/GenBank/DDBJ databases">
        <authorList>
            <person name="Chen S."/>
        </authorList>
    </citation>
    <scope>NUCLEOTIDE SEQUENCE [LARGE SCALE GENOMIC DNA]</scope>
    <source>
        <strain evidence="1 2">GS-10</strain>
    </source>
</reference>
<comment type="caution">
    <text evidence="1">The sequence shown here is derived from an EMBL/GenBank/DDBJ whole genome shotgun (WGS) entry which is preliminary data.</text>
</comment>
<evidence type="ECO:0000313" key="2">
    <source>
        <dbReference type="Proteomes" id="UP000479043"/>
    </source>
</evidence>
<protein>
    <submittedName>
        <fullName evidence="1">Uncharacterized protein</fullName>
    </submittedName>
</protein>
<dbReference type="Proteomes" id="UP000479043">
    <property type="component" value="Unassembled WGS sequence"/>
</dbReference>
<name>A0A6L8LEU4_9RHOB</name>
<proteinExistence type="predicted"/>
<sequence>MPHSRKIATCCYCGRRAELVLTGEVRHELSCASCGAPLHNLKRLRSDAVAAPEKAAKLKPYKPKKSKAKKVKRRKGFGAKLLDELFDAVEDIFD</sequence>
<dbReference type="EMBL" id="WWEN01000002">
    <property type="protein sequence ID" value="MYM54591.1"/>
    <property type="molecule type" value="Genomic_DNA"/>
</dbReference>
<accession>A0A6L8LEU4</accession>
<keyword evidence="2" id="KW-1185">Reference proteome</keyword>
<evidence type="ECO:0000313" key="1">
    <source>
        <dbReference type="EMBL" id="MYM54591.1"/>
    </source>
</evidence>